<accession>A0ABV1TWP6</accession>
<organism evidence="2 3">
    <name type="scientific">Streptomyces sp. 900105755</name>
    <dbReference type="NCBI Taxonomy" id="3154389"/>
    <lineage>
        <taxon>Bacteria</taxon>
        <taxon>Bacillati</taxon>
        <taxon>Actinomycetota</taxon>
        <taxon>Actinomycetes</taxon>
        <taxon>Kitasatosporales</taxon>
        <taxon>Streptomycetaceae</taxon>
        <taxon>Streptomyces</taxon>
    </lineage>
</organism>
<evidence type="ECO:0000256" key="1">
    <source>
        <dbReference type="SAM" id="MobiDB-lite"/>
    </source>
</evidence>
<evidence type="ECO:0000313" key="2">
    <source>
        <dbReference type="EMBL" id="MER6274462.1"/>
    </source>
</evidence>
<name>A0ABV1TWP6_9ACTN</name>
<sequence>MTHHPRLLRTAPLPGETTSSLICRLASRYGPEAKALRTCRHGRNHRPGHGGGSARADAEVLPNTAGRQHLAGPCRVGEDPPARALPSWAQEDAELPAEEKDGVPAAPWRTGGAVADPVAFGCRLCTARRTGTVLRAVRHMPR</sequence>
<protein>
    <submittedName>
        <fullName evidence="2">Uncharacterized protein</fullName>
    </submittedName>
</protein>
<proteinExistence type="predicted"/>
<keyword evidence="3" id="KW-1185">Reference proteome</keyword>
<feature type="region of interest" description="Disordered" evidence="1">
    <location>
        <begin position="68"/>
        <end position="104"/>
    </location>
</feature>
<evidence type="ECO:0000313" key="3">
    <source>
        <dbReference type="Proteomes" id="UP001490365"/>
    </source>
</evidence>
<dbReference type="Proteomes" id="UP001490365">
    <property type="component" value="Unassembled WGS sequence"/>
</dbReference>
<reference evidence="2 3" key="1">
    <citation type="submission" date="2024-06" db="EMBL/GenBank/DDBJ databases">
        <title>The Natural Products Discovery Center: Release of the First 8490 Sequenced Strains for Exploring Actinobacteria Biosynthetic Diversity.</title>
        <authorList>
            <person name="Kalkreuter E."/>
            <person name="Kautsar S.A."/>
            <person name="Yang D."/>
            <person name="Bader C.D."/>
            <person name="Teijaro C.N."/>
            <person name="Fluegel L."/>
            <person name="Davis C.M."/>
            <person name="Simpson J.R."/>
            <person name="Lauterbach L."/>
            <person name="Steele A.D."/>
            <person name="Gui C."/>
            <person name="Meng S."/>
            <person name="Li G."/>
            <person name="Viehrig K."/>
            <person name="Ye F."/>
            <person name="Su P."/>
            <person name="Kiefer A.F."/>
            <person name="Nichols A."/>
            <person name="Cepeda A.J."/>
            <person name="Yan W."/>
            <person name="Fan B."/>
            <person name="Jiang Y."/>
            <person name="Adhikari A."/>
            <person name="Zheng C.-J."/>
            <person name="Schuster L."/>
            <person name="Cowan T.M."/>
            <person name="Smanski M.J."/>
            <person name="Chevrette M.G."/>
            <person name="De Carvalho L.P.S."/>
            <person name="Shen B."/>
        </authorList>
    </citation>
    <scope>NUCLEOTIDE SEQUENCE [LARGE SCALE GENOMIC DNA]</scope>
    <source>
        <strain evidence="2 3">NPDC001694</strain>
    </source>
</reference>
<dbReference type="EMBL" id="JBEOZM010000055">
    <property type="protein sequence ID" value="MER6274462.1"/>
    <property type="molecule type" value="Genomic_DNA"/>
</dbReference>
<dbReference type="RefSeq" id="WP_351962676.1">
    <property type="nucleotide sequence ID" value="NZ_JBEOZM010000055.1"/>
</dbReference>
<gene>
    <name evidence="2" type="ORF">ABT211_45680</name>
</gene>
<comment type="caution">
    <text evidence="2">The sequence shown here is derived from an EMBL/GenBank/DDBJ whole genome shotgun (WGS) entry which is preliminary data.</text>
</comment>